<keyword evidence="1" id="KW-0472">Membrane</keyword>
<keyword evidence="1" id="KW-0812">Transmembrane</keyword>
<dbReference type="VEuPathDB" id="FungiDB:RhiirA1_455230"/>
<sequence>MAETNESDRLSRYVKVLEDHRFPYLNLSALAHGIPSFFFDETVRVAAEVVHDALHSAVGDVNVGHMGYPDVAAFGPIFFYIIAMLIVFVAIGNHVIQMFGLKRIIKQAELLIMFQEKKNWC</sequence>
<dbReference type="AlphaFoldDB" id="A0A2I1GI48"/>
<comment type="caution">
    <text evidence="3">The sequence shown here is derived from an EMBL/GenBank/DDBJ whole genome shotgun (WGS) entry which is preliminary data.</text>
</comment>
<evidence type="ECO:0000256" key="1">
    <source>
        <dbReference type="SAM" id="Phobius"/>
    </source>
</evidence>
<dbReference type="GO" id="GO:0016491">
    <property type="term" value="F:oxidoreductase activity"/>
    <property type="evidence" value="ECO:0007669"/>
    <property type="project" value="InterPro"/>
</dbReference>
<dbReference type="EMBL" id="LLXI01000444">
    <property type="protein sequence ID" value="PKY46299.1"/>
    <property type="molecule type" value="Genomic_DNA"/>
</dbReference>
<dbReference type="Gene3D" id="1.10.1280.10">
    <property type="entry name" value="Di-copper center containing domain from catechol oxidase"/>
    <property type="match status" value="1"/>
</dbReference>
<organism evidence="3 4">
    <name type="scientific">Rhizophagus irregularis</name>
    <dbReference type="NCBI Taxonomy" id="588596"/>
    <lineage>
        <taxon>Eukaryota</taxon>
        <taxon>Fungi</taxon>
        <taxon>Fungi incertae sedis</taxon>
        <taxon>Mucoromycota</taxon>
        <taxon>Glomeromycotina</taxon>
        <taxon>Glomeromycetes</taxon>
        <taxon>Glomerales</taxon>
        <taxon>Glomeraceae</taxon>
        <taxon>Rhizophagus</taxon>
    </lineage>
</organism>
<evidence type="ECO:0000313" key="3">
    <source>
        <dbReference type="EMBL" id="PKY46299.1"/>
    </source>
</evidence>
<keyword evidence="1" id="KW-1133">Transmembrane helix</keyword>
<proteinExistence type="predicted"/>
<dbReference type="InterPro" id="IPR002227">
    <property type="entry name" value="Tyrosinase_Cu-bd"/>
</dbReference>
<dbReference type="Pfam" id="PF00264">
    <property type="entry name" value="Tyrosinase"/>
    <property type="match status" value="1"/>
</dbReference>
<protein>
    <recommendedName>
        <fullName evidence="2">Tyrosinase copper-binding domain-containing protein</fullName>
    </recommendedName>
</protein>
<accession>A0A2I1GI48</accession>
<name>A0A2I1GI48_9GLOM</name>
<dbReference type="InterPro" id="IPR008922">
    <property type="entry name" value="Di-copper_centre_dom_sf"/>
</dbReference>
<evidence type="ECO:0000259" key="2">
    <source>
        <dbReference type="Pfam" id="PF00264"/>
    </source>
</evidence>
<dbReference type="SUPFAM" id="SSF48056">
    <property type="entry name" value="Di-copper centre-containing domain"/>
    <property type="match status" value="1"/>
</dbReference>
<keyword evidence="4" id="KW-1185">Reference proteome</keyword>
<reference evidence="3 4" key="1">
    <citation type="submission" date="2015-10" db="EMBL/GenBank/DDBJ databases">
        <title>Genome analyses suggest a sexual origin of heterokaryosis in a supposedly ancient asexual fungus.</title>
        <authorList>
            <person name="Ropars J."/>
            <person name="Sedzielewska K."/>
            <person name="Noel J."/>
            <person name="Charron P."/>
            <person name="Farinelli L."/>
            <person name="Marton T."/>
            <person name="Kruger M."/>
            <person name="Pelin A."/>
            <person name="Brachmann A."/>
            <person name="Corradi N."/>
        </authorList>
    </citation>
    <scope>NUCLEOTIDE SEQUENCE [LARGE SCALE GENOMIC DNA]</scope>
    <source>
        <strain evidence="3 4">A4</strain>
    </source>
</reference>
<evidence type="ECO:0000313" key="4">
    <source>
        <dbReference type="Proteomes" id="UP000234323"/>
    </source>
</evidence>
<dbReference type="VEuPathDB" id="FungiDB:RhiirFUN_017643"/>
<feature type="transmembrane region" description="Helical" evidence="1">
    <location>
        <begin position="77"/>
        <end position="96"/>
    </location>
</feature>
<dbReference type="Proteomes" id="UP000234323">
    <property type="component" value="Unassembled WGS sequence"/>
</dbReference>
<gene>
    <name evidence="3" type="ORF">RhiirA4_420535</name>
</gene>
<feature type="domain" description="Tyrosinase copper-binding" evidence="2">
    <location>
        <begin position="45"/>
        <end position="79"/>
    </location>
</feature>